<evidence type="ECO:0000313" key="4">
    <source>
        <dbReference type="Proteomes" id="UP000605848"/>
    </source>
</evidence>
<reference evidence="3" key="1">
    <citation type="submission" date="2021-01" db="EMBL/GenBank/DDBJ databases">
        <title>Microvirga sp.</title>
        <authorList>
            <person name="Kim M.K."/>
        </authorList>
    </citation>
    <scope>NUCLEOTIDE SEQUENCE</scope>
    <source>
        <strain evidence="3">5420S-16</strain>
    </source>
</reference>
<dbReference type="Pfam" id="PF01048">
    <property type="entry name" value="PNP_UDP_1"/>
    <property type="match status" value="1"/>
</dbReference>
<feature type="domain" description="Nucleoside phosphorylase" evidence="2">
    <location>
        <begin position="336"/>
        <end position="617"/>
    </location>
</feature>
<dbReference type="GO" id="GO:0009116">
    <property type="term" value="P:nucleoside metabolic process"/>
    <property type="evidence" value="ECO:0007669"/>
    <property type="project" value="InterPro"/>
</dbReference>
<gene>
    <name evidence="3" type="ORF">JKG68_19490</name>
</gene>
<evidence type="ECO:0000259" key="2">
    <source>
        <dbReference type="Pfam" id="PF01048"/>
    </source>
</evidence>
<keyword evidence="4" id="KW-1185">Reference proteome</keyword>
<feature type="region of interest" description="Disordered" evidence="1">
    <location>
        <begin position="374"/>
        <end position="394"/>
    </location>
</feature>
<feature type="compositionally biased region" description="Polar residues" evidence="1">
    <location>
        <begin position="307"/>
        <end position="326"/>
    </location>
</feature>
<evidence type="ECO:0000256" key="1">
    <source>
        <dbReference type="SAM" id="MobiDB-lite"/>
    </source>
</evidence>
<dbReference type="Gene3D" id="3.40.50.1580">
    <property type="entry name" value="Nucleoside phosphorylase domain"/>
    <property type="match status" value="1"/>
</dbReference>
<feature type="region of interest" description="Disordered" evidence="1">
    <location>
        <begin position="303"/>
        <end position="328"/>
    </location>
</feature>
<dbReference type="AlphaFoldDB" id="A0A936ZE46"/>
<feature type="compositionally biased region" description="Polar residues" evidence="1">
    <location>
        <begin position="380"/>
        <end position="394"/>
    </location>
</feature>
<dbReference type="InterPro" id="IPR000845">
    <property type="entry name" value="Nucleoside_phosphorylase_d"/>
</dbReference>
<dbReference type="Proteomes" id="UP000605848">
    <property type="component" value="Unassembled WGS sequence"/>
</dbReference>
<proteinExistence type="predicted"/>
<dbReference type="PANTHER" id="PTHR47705:SF1">
    <property type="entry name" value="PNP_UDP_1 DOMAIN-CONTAINING PROTEIN"/>
    <property type="match status" value="1"/>
</dbReference>
<dbReference type="InterPro" id="IPR035994">
    <property type="entry name" value="Nucleoside_phosphorylase_sf"/>
</dbReference>
<dbReference type="RefSeq" id="WP_202062879.1">
    <property type="nucleotide sequence ID" value="NZ_JAEQMY010000035.1"/>
</dbReference>
<organism evidence="3 4">
    <name type="scientific">Microvirga aerilata</name>
    <dbReference type="NCBI Taxonomy" id="670292"/>
    <lineage>
        <taxon>Bacteria</taxon>
        <taxon>Pseudomonadati</taxon>
        <taxon>Pseudomonadota</taxon>
        <taxon>Alphaproteobacteria</taxon>
        <taxon>Hyphomicrobiales</taxon>
        <taxon>Methylobacteriaceae</taxon>
        <taxon>Microvirga</taxon>
    </lineage>
</organism>
<dbReference type="PANTHER" id="PTHR47705">
    <property type="entry name" value="AGAP000321-PA"/>
    <property type="match status" value="1"/>
</dbReference>
<accession>A0A936ZE46</accession>
<sequence>MRRWSLNALALIGTKAQLSAIRDAVVANRDDADIFAAGVSALAAVLDADEARTFFHIHDMPLEGGILFAAAQQNDNFKQELRQSRVDIDYASAADLRLVGLLIGLGKAPENLFSLNHKNAAVIGALNGHDDRLVAQYSVWATYENPKLGLRHLRIPLKDIEAQRPNVRKYIYRLITSQEADAKRYYEQLVQGSRDSQTEVREGLAVGIKDLRFDGLDQLVLDWFVTEENDGVRQALLEHMAANADVLPTYRQTVIQSFESARPNSLLRARLEAASHKTDLYRELKLISLNQEQESLFGDIEEESRPLLQNPSTSKARGSAKKQANNPDVEAERARVLVVVALPKELAAFNAMFDTEPVQIGRAGDPNIYSVGSFPDSKKSSGGRSVLVTSSGMGNDNSSSVAANALRTFSQIEHIVMVGIAGGCPNEQKPEEHVRLGDVVTSTKGIIGYDNVKATTEGSEIRGSIQAPSARLLAAQRGLEAGILARKKPWIDYIRFGQGKLSDNFARPSPDKDVLHNADGTAINHPNQSGRVVDEPLIHGGVIGAADTLQKDPKMRDHLRDALGVRAIEMEASGLQTAAWAQSKDIFVIRGICDYCDAFKNNDWQEYAALVAAAYARALIEHMPSEWFPD</sequence>
<comment type="caution">
    <text evidence="3">The sequence shown here is derived from an EMBL/GenBank/DDBJ whole genome shotgun (WGS) entry which is preliminary data.</text>
</comment>
<protein>
    <recommendedName>
        <fullName evidence="2">Nucleoside phosphorylase domain-containing protein</fullName>
    </recommendedName>
</protein>
<dbReference type="GO" id="GO:0003824">
    <property type="term" value="F:catalytic activity"/>
    <property type="evidence" value="ECO:0007669"/>
    <property type="project" value="InterPro"/>
</dbReference>
<dbReference type="EMBL" id="JAEQMY010000035">
    <property type="protein sequence ID" value="MBL0406150.1"/>
    <property type="molecule type" value="Genomic_DNA"/>
</dbReference>
<dbReference type="SUPFAM" id="SSF53167">
    <property type="entry name" value="Purine and uridine phosphorylases"/>
    <property type="match status" value="1"/>
</dbReference>
<name>A0A936ZE46_9HYPH</name>
<evidence type="ECO:0000313" key="3">
    <source>
        <dbReference type="EMBL" id="MBL0406150.1"/>
    </source>
</evidence>